<keyword evidence="1" id="KW-0472">Membrane</keyword>
<dbReference type="Proteomes" id="UP000195101">
    <property type="component" value="Unassembled WGS sequence"/>
</dbReference>
<reference evidence="2 3" key="1">
    <citation type="submission" date="2016-08" db="EMBL/GenBank/DDBJ databases">
        <title>Genome sequence of Clavibacter michiganensis spp strain CFBP8019.</title>
        <authorList>
            <person name="Thapa S.P."/>
            <person name="Coaker G."/>
            <person name="Jacques M.-A."/>
        </authorList>
    </citation>
    <scope>NUCLEOTIDE SEQUENCE [LARGE SCALE GENOMIC DNA]</scope>
    <source>
        <strain evidence="2">CFBP8019</strain>
    </source>
</reference>
<protein>
    <submittedName>
        <fullName evidence="2">Uncharacterized protein</fullName>
    </submittedName>
</protein>
<evidence type="ECO:0000256" key="1">
    <source>
        <dbReference type="SAM" id="Phobius"/>
    </source>
</evidence>
<keyword evidence="1" id="KW-0812">Transmembrane</keyword>
<accession>A0A251YUH5</accession>
<keyword evidence="1" id="KW-1133">Transmembrane helix</keyword>
<keyword evidence="3" id="KW-1185">Reference proteome</keyword>
<name>A0A251YUH5_9MICO</name>
<organism evidence="2 3">
    <name type="scientific">Clavibacter michiganensis</name>
    <dbReference type="NCBI Taxonomy" id="28447"/>
    <lineage>
        <taxon>Bacteria</taxon>
        <taxon>Bacillati</taxon>
        <taxon>Actinomycetota</taxon>
        <taxon>Actinomycetes</taxon>
        <taxon>Micrococcales</taxon>
        <taxon>Microbacteriaceae</taxon>
        <taxon>Clavibacter</taxon>
    </lineage>
</organism>
<evidence type="ECO:0000313" key="2">
    <source>
        <dbReference type="EMBL" id="OUE27892.1"/>
    </source>
</evidence>
<gene>
    <name evidence="2" type="ORF">BFL37_00945</name>
</gene>
<dbReference type="EMBL" id="MDJZ01000003">
    <property type="protein sequence ID" value="OUE27892.1"/>
    <property type="molecule type" value="Genomic_DNA"/>
</dbReference>
<feature type="transmembrane region" description="Helical" evidence="1">
    <location>
        <begin position="137"/>
        <end position="161"/>
    </location>
</feature>
<feature type="transmembrane region" description="Helical" evidence="1">
    <location>
        <begin position="197"/>
        <end position="223"/>
    </location>
</feature>
<dbReference type="RefSeq" id="WP_086513310.1">
    <property type="nucleotide sequence ID" value="NZ_MDJZ01000003.1"/>
</dbReference>
<dbReference type="OrthoDB" id="5123861at2"/>
<comment type="caution">
    <text evidence="2">The sequence shown here is derived from an EMBL/GenBank/DDBJ whole genome shotgun (WGS) entry which is preliminary data.</text>
</comment>
<feature type="transmembrane region" description="Helical" evidence="1">
    <location>
        <begin position="167"/>
        <end position="185"/>
    </location>
</feature>
<dbReference type="AlphaFoldDB" id="A0A251YUH5"/>
<evidence type="ECO:0000313" key="3">
    <source>
        <dbReference type="Proteomes" id="UP000195101"/>
    </source>
</evidence>
<sequence length="224" mass="23709">MDEAEAIARADRLWESGRRAAALESLRTRVRREPADAGVRRALVGRYRELGAADQAGRYGLAIGGLTTRRERQLAARQFAASWTGTAGLADFLALPAGDLPSEVLDLVVEVERLRQERRLAWGTDHAGTGDADDISFAFWAVTGTLLVLSLLAAVVVDLAGAPWTALARWIAVAVVAVMLIGCGLERRRAVRSRLVAAAEGWGMAAVVLALGLACLVAAAVAVS</sequence>
<proteinExistence type="predicted"/>